<dbReference type="InterPro" id="IPR036188">
    <property type="entry name" value="FAD/NAD-bd_sf"/>
</dbReference>
<dbReference type="EC" id="1.1.99.1" evidence="9"/>
<evidence type="ECO:0000259" key="7">
    <source>
        <dbReference type="PROSITE" id="PS00623"/>
    </source>
</evidence>
<feature type="binding site" evidence="5">
    <location>
        <position position="87"/>
    </location>
    <ligand>
        <name>FAD</name>
        <dbReference type="ChEBI" id="CHEBI:57692"/>
    </ligand>
</feature>
<keyword evidence="4 5" id="KW-0274">FAD</keyword>
<feature type="binding site" evidence="5">
    <location>
        <begin position="95"/>
        <end position="98"/>
    </location>
    <ligand>
        <name>FAD</name>
        <dbReference type="ChEBI" id="CHEBI:57692"/>
    </ligand>
</feature>
<evidence type="ECO:0000256" key="4">
    <source>
        <dbReference type="ARBA" id="ARBA00022827"/>
    </source>
</evidence>
<dbReference type="InterPro" id="IPR007867">
    <property type="entry name" value="GMC_OxRtase_C"/>
</dbReference>
<organism evidence="9 10">
    <name type="scientific">Roseovarius atlanticus</name>
    <dbReference type="NCBI Taxonomy" id="1641875"/>
    <lineage>
        <taxon>Bacteria</taxon>
        <taxon>Pseudomonadati</taxon>
        <taxon>Pseudomonadota</taxon>
        <taxon>Alphaproteobacteria</taxon>
        <taxon>Rhodobacterales</taxon>
        <taxon>Roseobacteraceae</taxon>
        <taxon>Roseovarius</taxon>
    </lineage>
</organism>
<dbReference type="PROSITE" id="PS00623">
    <property type="entry name" value="GMC_OXRED_1"/>
    <property type="match status" value="1"/>
</dbReference>
<dbReference type="NCBIfam" id="NF002550">
    <property type="entry name" value="PRK02106.1"/>
    <property type="match status" value="1"/>
</dbReference>
<dbReference type="Proteomes" id="UP000051295">
    <property type="component" value="Unassembled WGS sequence"/>
</dbReference>
<dbReference type="GO" id="GO:0008812">
    <property type="term" value="F:choline dehydrogenase activity"/>
    <property type="evidence" value="ECO:0007669"/>
    <property type="project" value="UniProtKB-EC"/>
</dbReference>
<dbReference type="SUPFAM" id="SSF51905">
    <property type="entry name" value="FAD/NAD(P)-binding domain"/>
    <property type="match status" value="1"/>
</dbReference>
<dbReference type="GO" id="GO:0019285">
    <property type="term" value="P:glycine betaine biosynthetic process from choline"/>
    <property type="evidence" value="ECO:0007669"/>
    <property type="project" value="TreeGrafter"/>
</dbReference>
<dbReference type="PROSITE" id="PS00624">
    <property type="entry name" value="GMC_OXRED_2"/>
    <property type="match status" value="1"/>
</dbReference>
<feature type="binding site" evidence="5">
    <location>
        <position position="223"/>
    </location>
    <ligand>
        <name>FAD</name>
        <dbReference type="ChEBI" id="CHEBI:57692"/>
    </ligand>
</feature>
<evidence type="ECO:0000256" key="2">
    <source>
        <dbReference type="ARBA" id="ARBA00010790"/>
    </source>
</evidence>
<evidence type="ECO:0000256" key="6">
    <source>
        <dbReference type="RuleBase" id="RU003968"/>
    </source>
</evidence>
<dbReference type="EMBL" id="LAXJ01000004">
    <property type="protein sequence ID" value="KRS13622.1"/>
    <property type="molecule type" value="Genomic_DNA"/>
</dbReference>
<evidence type="ECO:0000256" key="3">
    <source>
        <dbReference type="ARBA" id="ARBA00022630"/>
    </source>
</evidence>
<comment type="caution">
    <text evidence="9">The sequence shown here is derived from an EMBL/GenBank/DDBJ whole genome shotgun (WGS) entry which is preliminary data.</text>
</comment>
<sequence length="548" mass="59722">MSQPPREYDYIIVGAGSAGCTLANKLGQDTSKSILVLEAGPMDRDLFIHIPAGVYRTWCDPKLNWNYDTAPEPAAQDREIFMPRGKVVGGSSSINSMVYMRGHPLDYDGWAEEFGLADWRYENCLPYFRAGETYSRGGDAYRGDAGPLGVTRGDYENPLYDAFIEAGAQAGQGRSDDLNGHTPEGVARFDATKRHGRRCSAAVAHLSPALERGNVTLLTGAAVQRIELSSNRATGVRVLYRGQAQTFHAAHDVILSGGAINSPQLLMLSGIGPAAHLSEMGIEVANDLSGVGANLQDHASVIVQCKSRVSFPIHRVDRPWNKLRAGAQWVFARNGVAASNIWEAGGLIRGNADVAYPNLQYHFGPVGFEYNGPKITLLQAFACHVDQLRPRSRGTLRLASTDPADNPDLQFNYLSDPHDLDELVEGIHRVRDLIGQCAFDPFRDVEIDPGPDVTTDTQIRNWIRANVTTDFHPCGTCRMGHGADAVVDDRFRVHGVEGLRVVDASIMPRVISANLNAPTQMIAARAADYIAEHPQLAPETPPFAFQSP</sequence>
<dbReference type="GO" id="GO:0050660">
    <property type="term" value="F:flavin adenine dinucleotide binding"/>
    <property type="evidence" value="ECO:0007669"/>
    <property type="project" value="InterPro"/>
</dbReference>
<gene>
    <name evidence="9" type="ORF">XM53_06075</name>
</gene>
<protein>
    <submittedName>
        <fullName evidence="9">Choline dehydrogenase</fullName>
        <ecNumber evidence="9">1.1.99.1</ecNumber>
    </submittedName>
</protein>
<dbReference type="RefSeq" id="WP_057791359.1">
    <property type="nucleotide sequence ID" value="NZ_LAXJ01000004.1"/>
</dbReference>
<dbReference type="OrthoDB" id="9785276at2"/>
<keyword evidence="10" id="KW-1185">Reference proteome</keyword>
<dbReference type="STRING" id="1641875.XM53_06075"/>
<proteinExistence type="inferred from homology"/>
<dbReference type="Gene3D" id="3.50.50.60">
    <property type="entry name" value="FAD/NAD(P)-binding domain"/>
    <property type="match status" value="1"/>
</dbReference>
<evidence type="ECO:0000256" key="5">
    <source>
        <dbReference type="PIRSR" id="PIRSR000137-2"/>
    </source>
</evidence>
<comment type="cofactor">
    <cofactor evidence="1 5">
        <name>FAD</name>
        <dbReference type="ChEBI" id="CHEBI:57692"/>
    </cofactor>
</comment>
<name>A0A0T5NXV6_9RHOB</name>
<dbReference type="Gene3D" id="3.30.560.10">
    <property type="entry name" value="Glucose Oxidase, domain 3"/>
    <property type="match status" value="1"/>
</dbReference>
<comment type="similarity">
    <text evidence="2 6">Belongs to the GMC oxidoreductase family.</text>
</comment>
<dbReference type="PANTHER" id="PTHR11552">
    <property type="entry name" value="GLUCOSE-METHANOL-CHOLINE GMC OXIDOREDUCTASE"/>
    <property type="match status" value="1"/>
</dbReference>
<evidence type="ECO:0000256" key="1">
    <source>
        <dbReference type="ARBA" id="ARBA00001974"/>
    </source>
</evidence>
<feature type="domain" description="Glucose-methanol-choline oxidoreductase N-terminal" evidence="7">
    <location>
        <begin position="85"/>
        <end position="108"/>
    </location>
</feature>
<evidence type="ECO:0000313" key="9">
    <source>
        <dbReference type="EMBL" id="KRS13622.1"/>
    </source>
</evidence>
<dbReference type="PATRIC" id="fig|1641875.4.peg.3522"/>
<evidence type="ECO:0000259" key="8">
    <source>
        <dbReference type="PROSITE" id="PS00624"/>
    </source>
</evidence>
<reference evidence="9 10" key="1">
    <citation type="submission" date="2015-04" db="EMBL/GenBank/DDBJ databases">
        <title>The draft genome sequence of Roseovarius sp.R12b.</title>
        <authorList>
            <person name="Li G."/>
            <person name="Lai Q."/>
            <person name="Shao Z."/>
            <person name="Yan P."/>
        </authorList>
    </citation>
    <scope>NUCLEOTIDE SEQUENCE [LARGE SCALE GENOMIC DNA]</scope>
    <source>
        <strain evidence="9 10">R12B</strain>
    </source>
</reference>
<accession>A0A0T5NXV6</accession>
<evidence type="ECO:0000313" key="10">
    <source>
        <dbReference type="Proteomes" id="UP000051295"/>
    </source>
</evidence>
<keyword evidence="3 6" id="KW-0285">Flavoprotein</keyword>
<dbReference type="PANTHER" id="PTHR11552:SF147">
    <property type="entry name" value="CHOLINE DEHYDROGENASE, MITOCHONDRIAL"/>
    <property type="match status" value="1"/>
</dbReference>
<keyword evidence="9" id="KW-0560">Oxidoreductase</keyword>
<dbReference type="InterPro" id="IPR000172">
    <property type="entry name" value="GMC_OxRdtase_N"/>
</dbReference>
<dbReference type="SUPFAM" id="SSF54373">
    <property type="entry name" value="FAD-linked reductases, C-terminal domain"/>
    <property type="match status" value="1"/>
</dbReference>
<dbReference type="Pfam" id="PF05199">
    <property type="entry name" value="GMC_oxred_C"/>
    <property type="match status" value="1"/>
</dbReference>
<dbReference type="InterPro" id="IPR012132">
    <property type="entry name" value="GMC_OxRdtase"/>
</dbReference>
<feature type="domain" description="Glucose-methanol-choline oxidoreductase N-terminal" evidence="8">
    <location>
        <begin position="258"/>
        <end position="272"/>
    </location>
</feature>
<dbReference type="AlphaFoldDB" id="A0A0T5NXV6"/>
<dbReference type="GO" id="GO:0016020">
    <property type="term" value="C:membrane"/>
    <property type="evidence" value="ECO:0007669"/>
    <property type="project" value="TreeGrafter"/>
</dbReference>
<dbReference type="Pfam" id="PF00732">
    <property type="entry name" value="GMC_oxred_N"/>
    <property type="match status" value="1"/>
</dbReference>
<dbReference type="PROSITE" id="PS51257">
    <property type="entry name" value="PROKAR_LIPOPROTEIN"/>
    <property type="match status" value="1"/>
</dbReference>
<dbReference type="PIRSF" id="PIRSF000137">
    <property type="entry name" value="Alcohol_oxidase"/>
    <property type="match status" value="1"/>
</dbReference>